<keyword evidence="2" id="KW-1185">Reference proteome</keyword>
<evidence type="ECO:0000313" key="1">
    <source>
        <dbReference type="EMBL" id="KAF9736712.1"/>
    </source>
</evidence>
<dbReference type="OrthoDB" id="10338094at2759"/>
<dbReference type="EMBL" id="WJXW01000004">
    <property type="protein sequence ID" value="KAF9736712.1"/>
    <property type="molecule type" value="Genomic_DNA"/>
</dbReference>
<organism evidence="1 2">
    <name type="scientific">Paraphaeosphaeria minitans</name>
    <dbReference type="NCBI Taxonomy" id="565426"/>
    <lineage>
        <taxon>Eukaryota</taxon>
        <taxon>Fungi</taxon>
        <taxon>Dikarya</taxon>
        <taxon>Ascomycota</taxon>
        <taxon>Pezizomycotina</taxon>
        <taxon>Dothideomycetes</taxon>
        <taxon>Pleosporomycetidae</taxon>
        <taxon>Pleosporales</taxon>
        <taxon>Massarineae</taxon>
        <taxon>Didymosphaeriaceae</taxon>
        <taxon>Paraphaeosphaeria</taxon>
    </lineage>
</organism>
<dbReference type="Proteomes" id="UP000756921">
    <property type="component" value="Unassembled WGS sequence"/>
</dbReference>
<accession>A0A9P6GJ63</accession>
<evidence type="ECO:0000313" key="2">
    <source>
        <dbReference type="Proteomes" id="UP000756921"/>
    </source>
</evidence>
<gene>
    <name evidence="1" type="ORF">PMIN01_04491</name>
</gene>
<dbReference type="AlphaFoldDB" id="A0A9P6GJ63"/>
<proteinExistence type="predicted"/>
<sequence length="142" mass="16731">MASMRYFPHQSVATLQHNRDVRYRPVFNDDGSLRCYAPQYYHAQDTVTYMLILPTPLVSIPMPQPTRRTVTLFEAARKVRREVVEEEVHGLEATEDRVWGTGCARWWTQSDVKWNGYVEYPESCERSSVAREKEFQRSKKMP</sequence>
<comment type="caution">
    <text evidence="1">The sequence shown here is derived from an EMBL/GenBank/DDBJ whole genome shotgun (WGS) entry which is preliminary data.</text>
</comment>
<protein>
    <submittedName>
        <fullName evidence="1">Uncharacterized protein</fullName>
    </submittedName>
</protein>
<name>A0A9P6GJ63_9PLEO</name>
<reference evidence="1" key="1">
    <citation type="journal article" date="2020" name="Mol. Plant Microbe Interact.">
        <title>Genome Sequence of the Biocontrol Agent Coniothyrium minitans strain Conio (IMI 134523).</title>
        <authorList>
            <person name="Patel D."/>
            <person name="Shittu T.A."/>
            <person name="Baroncelli R."/>
            <person name="Muthumeenakshi S."/>
            <person name="Osborne T.H."/>
            <person name="Janganan T.K."/>
            <person name="Sreenivasaprasad S."/>
        </authorList>
    </citation>
    <scope>NUCLEOTIDE SEQUENCE</scope>
    <source>
        <strain evidence="1">Conio</strain>
    </source>
</reference>